<gene>
    <name evidence="3" type="ordered locus">Terro_1629</name>
</gene>
<evidence type="ECO:0000313" key="4">
    <source>
        <dbReference type="Proteomes" id="UP000006056"/>
    </source>
</evidence>
<proteinExistence type="inferred from homology"/>
<dbReference type="SUPFAM" id="SSF51735">
    <property type="entry name" value="NAD(P)-binding Rossmann-fold domains"/>
    <property type="match status" value="1"/>
</dbReference>
<dbReference type="PANTHER" id="PTHR43477:SF1">
    <property type="entry name" value="DIHYDROANTICAPSIN 7-DEHYDROGENASE"/>
    <property type="match status" value="1"/>
</dbReference>
<dbReference type="Pfam" id="PF13561">
    <property type="entry name" value="adh_short_C2"/>
    <property type="match status" value="1"/>
</dbReference>
<keyword evidence="4" id="KW-1185">Reference proteome</keyword>
<protein>
    <recommendedName>
        <fullName evidence="5">NAD(P)-dependent dehydrogenase, short-chain alcohol dehydrogenase family</fullName>
    </recommendedName>
</protein>
<dbReference type="HOGENOM" id="CLU_010194_1_2_0"/>
<dbReference type="RefSeq" id="WP_014785502.1">
    <property type="nucleotide sequence ID" value="NC_018014.1"/>
</dbReference>
<dbReference type="InterPro" id="IPR036291">
    <property type="entry name" value="NAD(P)-bd_dom_sf"/>
</dbReference>
<keyword evidence="2" id="KW-0560">Oxidoreductase</keyword>
<dbReference type="Proteomes" id="UP000006056">
    <property type="component" value="Chromosome"/>
</dbReference>
<dbReference type="EMBL" id="CP003379">
    <property type="protein sequence ID" value="AFL87933.1"/>
    <property type="molecule type" value="Genomic_DNA"/>
</dbReference>
<dbReference type="PRINTS" id="PR00081">
    <property type="entry name" value="GDHRDH"/>
</dbReference>
<evidence type="ECO:0000313" key="3">
    <source>
        <dbReference type="EMBL" id="AFL87933.1"/>
    </source>
</evidence>
<dbReference type="PROSITE" id="PS00061">
    <property type="entry name" value="ADH_SHORT"/>
    <property type="match status" value="1"/>
</dbReference>
<name>I3ZFB5_TERRK</name>
<evidence type="ECO:0008006" key="5">
    <source>
        <dbReference type="Google" id="ProtNLM"/>
    </source>
</evidence>
<dbReference type="AlphaFoldDB" id="I3ZFB5"/>
<dbReference type="InterPro" id="IPR051122">
    <property type="entry name" value="SDR_DHRS6-like"/>
</dbReference>
<dbReference type="InterPro" id="IPR002347">
    <property type="entry name" value="SDR_fam"/>
</dbReference>
<dbReference type="PATRIC" id="fig|926566.3.peg.1611"/>
<dbReference type="InterPro" id="IPR020904">
    <property type="entry name" value="Sc_DH/Rdtase_CS"/>
</dbReference>
<comment type="similarity">
    <text evidence="1">Belongs to the short-chain dehydrogenases/reductases (SDR) family.</text>
</comment>
<reference evidence="3 4" key="1">
    <citation type="submission" date="2012-06" db="EMBL/GenBank/DDBJ databases">
        <title>Complete genome of Terriglobus roseus DSM 18391.</title>
        <authorList>
            <consortium name="US DOE Joint Genome Institute (JGI-PGF)"/>
            <person name="Lucas S."/>
            <person name="Copeland A."/>
            <person name="Lapidus A."/>
            <person name="Glavina del Rio T."/>
            <person name="Dalin E."/>
            <person name="Tice H."/>
            <person name="Bruce D."/>
            <person name="Goodwin L."/>
            <person name="Pitluck S."/>
            <person name="Peters L."/>
            <person name="Mikhailova N."/>
            <person name="Munk A.C.C."/>
            <person name="Kyrpides N."/>
            <person name="Mavromatis K."/>
            <person name="Ivanova N."/>
            <person name="Brettin T."/>
            <person name="Detter J.C."/>
            <person name="Han C."/>
            <person name="Larimer F."/>
            <person name="Land M."/>
            <person name="Hauser L."/>
            <person name="Markowitz V."/>
            <person name="Cheng J.-F."/>
            <person name="Hugenholtz P."/>
            <person name="Woyke T."/>
            <person name="Wu D."/>
            <person name="Brambilla E."/>
            <person name="Klenk H.-P."/>
            <person name="Eisen J.A."/>
        </authorList>
    </citation>
    <scope>NUCLEOTIDE SEQUENCE [LARGE SCALE GENOMIC DNA]</scope>
    <source>
        <strain evidence="4">DSM 18391 / NRRL B-41598 / KBS 63</strain>
    </source>
</reference>
<dbReference type="GO" id="GO:0016491">
    <property type="term" value="F:oxidoreductase activity"/>
    <property type="evidence" value="ECO:0007669"/>
    <property type="project" value="UniProtKB-KW"/>
</dbReference>
<dbReference type="OrthoDB" id="9803333at2"/>
<dbReference type="CDD" id="cd05233">
    <property type="entry name" value="SDR_c"/>
    <property type="match status" value="1"/>
</dbReference>
<dbReference type="eggNOG" id="COG1028">
    <property type="taxonomic scope" value="Bacteria"/>
</dbReference>
<evidence type="ECO:0000256" key="2">
    <source>
        <dbReference type="ARBA" id="ARBA00023002"/>
    </source>
</evidence>
<evidence type="ECO:0000256" key="1">
    <source>
        <dbReference type="ARBA" id="ARBA00006484"/>
    </source>
</evidence>
<dbReference type="STRING" id="926566.Terro_1629"/>
<accession>I3ZFB5</accession>
<sequence>MSHRFLVFGASGAIGNALVASAVARGWEVTSVARHCPAGVDGVTSIAYDPFDGTSFATSSLAEAGPFDSICWAQGANVNDSIADVDVEKHLEIYRANCLYILVSLQGLMNAGLLRSPAKLCVISSIWQNLARQSKLTYCMTKAAVEGMVLSLSADLAADGHLVNAVLPGALETPMTRKNLSTEQIDRLTSATQFGRLPSLEDVSAAVLFLCSPENTGITGQFIAADLGFSRVRIV</sequence>
<dbReference type="Gene3D" id="3.40.50.720">
    <property type="entry name" value="NAD(P)-binding Rossmann-like Domain"/>
    <property type="match status" value="1"/>
</dbReference>
<organism evidence="3 4">
    <name type="scientific">Terriglobus roseus (strain DSM 18391 / NRRL B-41598 / KBS 63)</name>
    <dbReference type="NCBI Taxonomy" id="926566"/>
    <lineage>
        <taxon>Bacteria</taxon>
        <taxon>Pseudomonadati</taxon>
        <taxon>Acidobacteriota</taxon>
        <taxon>Terriglobia</taxon>
        <taxon>Terriglobales</taxon>
        <taxon>Acidobacteriaceae</taxon>
        <taxon>Terriglobus</taxon>
    </lineage>
</organism>
<dbReference type="PANTHER" id="PTHR43477">
    <property type="entry name" value="DIHYDROANTICAPSIN 7-DEHYDROGENASE"/>
    <property type="match status" value="1"/>
</dbReference>
<dbReference type="KEGG" id="trs:Terro_1629"/>